<name>A0A450Z9N1_9GAMM</name>
<keyword evidence="1" id="KW-0472">Membrane</keyword>
<dbReference type="EMBL" id="CAADFW010000097">
    <property type="protein sequence ID" value="VFK63492.1"/>
    <property type="molecule type" value="Genomic_DNA"/>
</dbReference>
<proteinExistence type="predicted"/>
<keyword evidence="1" id="KW-1133">Transmembrane helix</keyword>
<dbReference type="AlphaFoldDB" id="A0A450Z9N1"/>
<sequence>MECCPQCSADLECFELLDNLQAPENTVYPQKGDSALSPENKWFMLISSSVLLLALIAASSYLHRRMDILATRLNEIESVLRDRKLTQNTTIMERQMEKREEKDFQNRIDDLDKRRTAAWRRIKAALAAYAPPTFDNLRIRP</sequence>
<protein>
    <submittedName>
        <fullName evidence="3">Uncharacterized protein</fullName>
    </submittedName>
</protein>
<reference evidence="3" key="1">
    <citation type="submission" date="2019-02" db="EMBL/GenBank/DDBJ databases">
        <authorList>
            <person name="Gruber-Vodicka R. H."/>
            <person name="Seah K. B. B."/>
        </authorList>
    </citation>
    <scope>NUCLEOTIDE SEQUENCE</scope>
    <source>
        <strain evidence="3">BECK_BZ123</strain>
        <strain evidence="2">BECK_BZ125</strain>
        <strain evidence="4">BECK_BZ126</strain>
    </source>
</reference>
<evidence type="ECO:0000256" key="1">
    <source>
        <dbReference type="SAM" id="Phobius"/>
    </source>
</evidence>
<evidence type="ECO:0000313" key="4">
    <source>
        <dbReference type="EMBL" id="VFK63492.1"/>
    </source>
</evidence>
<feature type="transmembrane region" description="Helical" evidence="1">
    <location>
        <begin position="42"/>
        <end position="62"/>
    </location>
</feature>
<dbReference type="EMBL" id="CAADFS010000106">
    <property type="protein sequence ID" value="VFK50501.1"/>
    <property type="molecule type" value="Genomic_DNA"/>
</dbReference>
<evidence type="ECO:0000313" key="3">
    <source>
        <dbReference type="EMBL" id="VFK50501.1"/>
    </source>
</evidence>
<evidence type="ECO:0000313" key="2">
    <source>
        <dbReference type="EMBL" id="VFK47775.1"/>
    </source>
</evidence>
<accession>A0A450Z9N1</accession>
<gene>
    <name evidence="3" type="ORF">BECKTC1821D_GA0114238_11062</name>
    <name evidence="2" type="ORF">BECKTC1821E_GA0114239_10935</name>
    <name evidence="4" type="ORF">BECKTC1821F_GA0114240_10971</name>
</gene>
<dbReference type="EMBL" id="CAADFT010000093">
    <property type="protein sequence ID" value="VFK47775.1"/>
    <property type="molecule type" value="Genomic_DNA"/>
</dbReference>
<organism evidence="3">
    <name type="scientific">Candidatus Kentrum sp. TC</name>
    <dbReference type="NCBI Taxonomy" id="2126339"/>
    <lineage>
        <taxon>Bacteria</taxon>
        <taxon>Pseudomonadati</taxon>
        <taxon>Pseudomonadota</taxon>
        <taxon>Gammaproteobacteria</taxon>
        <taxon>Candidatus Kentrum</taxon>
    </lineage>
</organism>
<keyword evidence="1" id="KW-0812">Transmembrane</keyword>